<dbReference type="PANTHER" id="PTHR10098:SF111">
    <property type="entry name" value="CHAT DOMAIN-CONTAINING PROTEIN"/>
    <property type="match status" value="1"/>
</dbReference>
<feature type="domain" description="CHAT" evidence="5">
    <location>
        <begin position="762"/>
        <end position="1060"/>
    </location>
</feature>
<reference evidence="6" key="1">
    <citation type="submission" date="2022-09" db="EMBL/GenBank/DDBJ databases">
        <title>Aureispira anguillicida sp. nov., isolated from Leptocephalus of Japanese eel Anguilla japonica.</title>
        <authorList>
            <person name="Yuasa K."/>
            <person name="Mekata T."/>
            <person name="Ikunari K."/>
        </authorList>
    </citation>
    <scope>NUCLEOTIDE SEQUENCE</scope>
    <source>
        <strain evidence="6">EL160426</strain>
    </source>
</reference>
<keyword evidence="1" id="KW-0802">TPR repeat</keyword>
<gene>
    <name evidence="6" type="ORF">AsAng_0040730</name>
</gene>
<evidence type="ECO:0000256" key="3">
    <source>
        <dbReference type="SAM" id="Phobius"/>
    </source>
</evidence>
<protein>
    <submittedName>
        <fullName evidence="6">CHAT domain-containing protein</fullName>
    </submittedName>
</protein>
<evidence type="ECO:0000256" key="4">
    <source>
        <dbReference type="SAM" id="SignalP"/>
    </source>
</evidence>
<dbReference type="RefSeq" id="WP_264788620.1">
    <property type="nucleotide sequence ID" value="NZ_AP026867.1"/>
</dbReference>
<dbReference type="InterPro" id="IPR011990">
    <property type="entry name" value="TPR-like_helical_dom_sf"/>
</dbReference>
<feature type="chain" id="PRO_5037011043" evidence="4">
    <location>
        <begin position="23"/>
        <end position="1100"/>
    </location>
</feature>
<keyword evidence="7" id="KW-1185">Reference proteome</keyword>
<evidence type="ECO:0000313" key="6">
    <source>
        <dbReference type="EMBL" id="BDS13337.1"/>
    </source>
</evidence>
<evidence type="ECO:0000313" key="7">
    <source>
        <dbReference type="Proteomes" id="UP001060919"/>
    </source>
</evidence>
<dbReference type="Pfam" id="PF12770">
    <property type="entry name" value="CHAT"/>
    <property type="match status" value="1"/>
</dbReference>
<keyword evidence="3" id="KW-0472">Membrane</keyword>
<feature type="repeat" description="TPR" evidence="1">
    <location>
        <begin position="158"/>
        <end position="191"/>
    </location>
</feature>
<dbReference type="InterPro" id="IPR024983">
    <property type="entry name" value="CHAT_dom"/>
</dbReference>
<keyword evidence="3" id="KW-1133">Transmembrane helix</keyword>
<dbReference type="PANTHER" id="PTHR10098">
    <property type="entry name" value="RAPSYN-RELATED"/>
    <property type="match status" value="1"/>
</dbReference>
<dbReference type="AlphaFoldDB" id="A0A915YHL7"/>
<dbReference type="InterPro" id="IPR019734">
    <property type="entry name" value="TPR_rpt"/>
</dbReference>
<keyword evidence="2" id="KW-0175">Coiled coil</keyword>
<evidence type="ECO:0000256" key="2">
    <source>
        <dbReference type="SAM" id="Coils"/>
    </source>
</evidence>
<name>A0A915YHL7_9BACT</name>
<feature type="signal peptide" evidence="4">
    <location>
        <begin position="1"/>
        <end position="22"/>
    </location>
</feature>
<dbReference type="EMBL" id="AP026867">
    <property type="protein sequence ID" value="BDS13337.1"/>
    <property type="molecule type" value="Genomic_DNA"/>
</dbReference>
<keyword evidence="4" id="KW-0732">Signal</keyword>
<proteinExistence type="predicted"/>
<feature type="transmembrane region" description="Helical" evidence="3">
    <location>
        <begin position="1077"/>
        <end position="1095"/>
    </location>
</feature>
<evidence type="ECO:0000259" key="5">
    <source>
        <dbReference type="Pfam" id="PF12770"/>
    </source>
</evidence>
<feature type="coiled-coil region" evidence="2">
    <location>
        <begin position="644"/>
        <end position="671"/>
    </location>
</feature>
<dbReference type="PROSITE" id="PS50005">
    <property type="entry name" value="TPR"/>
    <property type="match status" value="1"/>
</dbReference>
<dbReference type="Gene3D" id="1.25.40.10">
    <property type="entry name" value="Tetratricopeptide repeat domain"/>
    <property type="match status" value="3"/>
</dbReference>
<keyword evidence="3" id="KW-0812">Transmembrane</keyword>
<sequence length="1100" mass="125464">MMKIYIKFIIFLFLFQTNNLLAQLPSTGKSKGAYTIFRNGEKKFYKGNLKGGEATFERSANRYENNGDINGYIAAKAMEAIVLLNKKQPKKAFLAFKRAEELYNAQTKHNEATRAYLRLCLGKYHLYYDEQKEATVFLEEAGAVALKNPEYVSPIFNIELQQTLGDLYLRRGDKEAALNVFEELLKNANKLPAEDQNQDLLNKYQIEAGRLYDDILPPADAATRYGNLLNTADSSQRGTLNFKTGRSLYQYTEYETAYKHLNDALTYDLSPKERAETKAMLAIIAMSIKDYQDALEQNGEALSIQLGIGGSARDIYNGLLQQGKICKELEITGKSLYWYKKTVKNITPSWSLDQELVHYDLEKIEHLGNPALSENFNIALLNYERAERLISRLPSKERDVAKIEIYMAKGALYFSARNYDKSKVYYASALELMAVTYPEKHALVAEATRFMSEIAIQQFNYNEALEFINRSINAATLENARVISGVDLPIPQEANYPYELLYATITKATVVYHLYIQKGSPTRKQLLHALSISDLAMEMLVKLRATYRTEGARYKLSELSQAISHQAIQTTSRLYTQTKEQSYLYRLFNYIENSKSSLLLQAVQQLRAQKVSRVPDWVVEKENKLKTEIAYLSGEIYYEAKKGKDMDKKRLEKLEKELAEAEKKYPDYLDYIEKTYPEYYDLKYKQRPIDCQELQKRMGDKEILLNYVVVDSLIHIMLVEQEKIVYRTIATPQRLGRSITKYIRSLKGENPNDFVKYSNIWYETLIKPIEKHLDDRSIVVIPDAELNYLPFELIPTAIISQSFSSSKTKDYSVYKEVPYLIRKAAIAYNYSATLYLEAKEHDYSNVPDGFMGFAPDFSNVKSFTLTNRHQQSKYQDLLLSPLDNAALEVKKIGSLTKGASYTGFDATEAIFKAEASKYGVLHFATHGILNHKYPLYSSLVLLGDDNEDGLLHTYELYNMQLNAELVALSACNTGVGTIQKGEGAMSVARGFAYAGCPNIAMTLWPVSDQATQILMENFYTYLMQGMPKAQALQYAKLNFLDAGSGLICVPYFWSGLILVGTPDQLHSLQILSSGIEWKYWGLIAFVIVVLGGLFWQKKRN</sequence>
<dbReference type="KEGG" id="aup:AsAng_0040730"/>
<dbReference type="SMART" id="SM00028">
    <property type="entry name" value="TPR"/>
    <property type="match status" value="5"/>
</dbReference>
<dbReference type="Proteomes" id="UP001060919">
    <property type="component" value="Chromosome"/>
</dbReference>
<dbReference type="SUPFAM" id="SSF48452">
    <property type="entry name" value="TPR-like"/>
    <property type="match status" value="3"/>
</dbReference>
<organism evidence="6 7">
    <name type="scientific">Aureispira anguillae</name>
    <dbReference type="NCBI Taxonomy" id="2864201"/>
    <lineage>
        <taxon>Bacteria</taxon>
        <taxon>Pseudomonadati</taxon>
        <taxon>Bacteroidota</taxon>
        <taxon>Saprospiria</taxon>
        <taxon>Saprospirales</taxon>
        <taxon>Saprospiraceae</taxon>
        <taxon>Aureispira</taxon>
    </lineage>
</organism>
<evidence type="ECO:0000256" key="1">
    <source>
        <dbReference type="PROSITE-ProRule" id="PRU00339"/>
    </source>
</evidence>
<accession>A0A915YHL7</accession>